<dbReference type="SUPFAM" id="SSF56935">
    <property type="entry name" value="Porins"/>
    <property type="match status" value="1"/>
</dbReference>
<reference evidence="2 3" key="1">
    <citation type="submission" date="2019-01" db="EMBL/GenBank/DDBJ databases">
        <authorList>
            <person name="Chen W.-M."/>
        </authorList>
    </citation>
    <scope>NUCLEOTIDE SEQUENCE [LARGE SCALE GENOMIC DNA]</scope>
    <source>
        <strain evidence="2 3">KYPC3</strain>
    </source>
</reference>
<dbReference type="AlphaFoldDB" id="A0A437QS48"/>
<name>A0A437QS48_9GAMM</name>
<evidence type="ECO:0000256" key="1">
    <source>
        <dbReference type="SAM" id="SignalP"/>
    </source>
</evidence>
<dbReference type="EMBL" id="SACS01000010">
    <property type="protein sequence ID" value="RVU37289.1"/>
    <property type="molecule type" value="Genomic_DNA"/>
</dbReference>
<dbReference type="OrthoDB" id="6292082at2"/>
<comment type="caution">
    <text evidence="2">The sequence shown here is derived from an EMBL/GenBank/DDBJ whole genome shotgun (WGS) entry which is preliminary data.</text>
</comment>
<sequence length="393" mass="45284">MMFRPYIFALSTLFLGMSSASAATDWTKAQNEFRTAIGVNQTNNFYNTVDTSESAQHLQLGLQYDWLSLYEGFGLYLPAKITSRRYREQSGLNDQDYLIAPELKLFMAEAADLTFESRFQRHQLIAGIGSAEFLDPVTQAAARNQQKRIALALQLGRQPDRQNLALRLGTERNRLQSHANASAVQDNQLINQLDSDFLQLDYGHRISENTSILANAELRQEQQLQVDSDLQQVGAGFMQQWSGSQQLRVLGGYFQRDSLGVKNSGSFWQVENLWQLSDAWKLLLSSHRLSVLSYATNSVTQLDTTYQAQLNYLFSSSHQLKFALGRRSSRLDAQLLQRKRQEFTFGWDWQLNQHWQSQFSLAHFRQQDNADANTNNDAERNRNEIFWQLSWLW</sequence>
<proteinExistence type="predicted"/>
<gene>
    <name evidence="2" type="ORF">EOE67_10370</name>
</gene>
<keyword evidence="1" id="KW-0732">Signal</keyword>
<feature type="signal peptide" evidence="1">
    <location>
        <begin position="1"/>
        <end position="22"/>
    </location>
</feature>
<evidence type="ECO:0000313" key="2">
    <source>
        <dbReference type="EMBL" id="RVU37289.1"/>
    </source>
</evidence>
<dbReference type="RefSeq" id="WP_127699021.1">
    <property type="nucleotide sequence ID" value="NZ_SACS01000010.1"/>
</dbReference>
<organism evidence="2 3">
    <name type="scientific">Rheinheimera riviphila</name>
    <dbReference type="NCBI Taxonomy" id="1834037"/>
    <lineage>
        <taxon>Bacteria</taxon>
        <taxon>Pseudomonadati</taxon>
        <taxon>Pseudomonadota</taxon>
        <taxon>Gammaproteobacteria</taxon>
        <taxon>Chromatiales</taxon>
        <taxon>Chromatiaceae</taxon>
        <taxon>Rheinheimera</taxon>
    </lineage>
</organism>
<protein>
    <submittedName>
        <fullName evidence="2">Uncharacterized protein</fullName>
    </submittedName>
</protein>
<dbReference type="Proteomes" id="UP000283077">
    <property type="component" value="Unassembled WGS sequence"/>
</dbReference>
<keyword evidence="3" id="KW-1185">Reference proteome</keyword>
<accession>A0A437QS48</accession>
<feature type="chain" id="PRO_5018983205" evidence="1">
    <location>
        <begin position="23"/>
        <end position="393"/>
    </location>
</feature>
<evidence type="ECO:0000313" key="3">
    <source>
        <dbReference type="Proteomes" id="UP000283077"/>
    </source>
</evidence>